<dbReference type="GO" id="GO:0042121">
    <property type="term" value="P:alginic acid biosynthetic process"/>
    <property type="evidence" value="ECO:0007669"/>
    <property type="project" value="InterPro"/>
</dbReference>
<dbReference type="EMBL" id="SJPN01000004">
    <property type="protein sequence ID" value="TWU02635.1"/>
    <property type="molecule type" value="Genomic_DNA"/>
</dbReference>
<evidence type="ECO:0000256" key="8">
    <source>
        <dbReference type="ARBA" id="ARBA00023315"/>
    </source>
</evidence>
<dbReference type="PIRSF" id="PIRSF016636">
    <property type="entry name" value="AlgI_DltB"/>
    <property type="match status" value="1"/>
</dbReference>
<feature type="transmembrane region" description="Helical" evidence="10">
    <location>
        <begin position="109"/>
        <end position="132"/>
    </location>
</feature>
<keyword evidence="8 9" id="KW-0012">Acyltransferase</keyword>
<feature type="transmembrane region" description="Helical" evidence="10">
    <location>
        <begin position="6"/>
        <end position="22"/>
    </location>
</feature>
<dbReference type="AlphaFoldDB" id="A0A5C6ARN4"/>
<dbReference type="InterPro" id="IPR028362">
    <property type="entry name" value="AlgI"/>
</dbReference>
<keyword evidence="7 9" id="KW-0472">Membrane</keyword>
<dbReference type="EC" id="2.3.1.-" evidence="11"/>
<dbReference type="GO" id="GO:0005886">
    <property type="term" value="C:plasma membrane"/>
    <property type="evidence" value="ECO:0007669"/>
    <property type="project" value="UniProtKB-SubCell"/>
</dbReference>
<feature type="transmembrane region" description="Helical" evidence="10">
    <location>
        <begin position="229"/>
        <end position="252"/>
    </location>
</feature>
<dbReference type="Pfam" id="PF03062">
    <property type="entry name" value="MBOAT"/>
    <property type="match status" value="1"/>
</dbReference>
<evidence type="ECO:0000256" key="3">
    <source>
        <dbReference type="ARBA" id="ARBA00022475"/>
    </source>
</evidence>
<evidence type="ECO:0000256" key="5">
    <source>
        <dbReference type="ARBA" id="ARBA00022692"/>
    </source>
</evidence>
<name>A0A5C6ARN4_9BACT</name>
<evidence type="ECO:0000256" key="9">
    <source>
        <dbReference type="PIRNR" id="PIRNR016636"/>
    </source>
</evidence>
<dbReference type="InterPro" id="IPR051085">
    <property type="entry name" value="MB_O-acyltransferase"/>
</dbReference>
<dbReference type="PIRSF" id="PIRSF500217">
    <property type="entry name" value="AlgI"/>
    <property type="match status" value="1"/>
</dbReference>
<evidence type="ECO:0000256" key="6">
    <source>
        <dbReference type="ARBA" id="ARBA00022989"/>
    </source>
</evidence>
<dbReference type="GO" id="GO:0016746">
    <property type="term" value="F:acyltransferase activity"/>
    <property type="evidence" value="ECO:0007669"/>
    <property type="project" value="UniProtKB-KW"/>
</dbReference>
<dbReference type="InterPro" id="IPR024194">
    <property type="entry name" value="Ac/AlaTfrase_AlgI/DltB"/>
</dbReference>
<dbReference type="PANTHER" id="PTHR13285:SF23">
    <property type="entry name" value="TEICHOIC ACID D-ALANYLTRANSFERASE"/>
    <property type="match status" value="1"/>
</dbReference>
<evidence type="ECO:0000313" key="11">
    <source>
        <dbReference type="EMBL" id="TWU02635.1"/>
    </source>
</evidence>
<sequence>MLFNSYTFLGFYAIVYLAYLASGKRVGTQNVLLLVASYVFYAAWDYRFLGLILLSTGVDYFAARRIDDSQSFTSRKTWLMLSLAVNLGVLATFKYLGFAIESFCQLTGFFGLPLSPTLAEIVLPVGISFYTFQTLSYTIDVYRGRVPACRDLLGFSVYVAFFPQLVAGPIERATHFLPQVLHKRRIRRVDLAIGTQFVVLGCFYKVVLADSVAPMVDQFYVSPSRYGASVAWLANIAFAVQIYGDFAGYSLIARGISRWMGFRLMSNFRQPYLATSPRDFWNRWHRSLSMWLRRYLYFELGGNRFGLAKTCRNLMITMLLGGLWHGASWNFVLWGVYHGALLIGVHAWNACRSTSRSPTHSRSIRAVARVFQIALMFVLTLIGWTLFRCESFMQIRETFSVLFASRFWDPRWISFAIPTLTALSIMLSIDIWREATQSELVFLRAPVIVRWSLYVFMILSVISVGFRPTTFLYFQF</sequence>
<dbReference type="RefSeq" id="WP_146520926.1">
    <property type="nucleotide sequence ID" value="NZ_CP151726.1"/>
</dbReference>
<evidence type="ECO:0000256" key="10">
    <source>
        <dbReference type="SAM" id="Phobius"/>
    </source>
</evidence>
<dbReference type="InterPro" id="IPR004299">
    <property type="entry name" value="MBOAT_fam"/>
</dbReference>
<accession>A0A5C6ARN4</accession>
<feature type="transmembrane region" description="Helical" evidence="10">
    <location>
        <begin position="366"/>
        <end position="387"/>
    </location>
</feature>
<organism evidence="11 12">
    <name type="scientific">Stieleria varia</name>
    <dbReference type="NCBI Taxonomy" id="2528005"/>
    <lineage>
        <taxon>Bacteria</taxon>
        <taxon>Pseudomonadati</taxon>
        <taxon>Planctomycetota</taxon>
        <taxon>Planctomycetia</taxon>
        <taxon>Pirellulales</taxon>
        <taxon>Pirellulaceae</taxon>
        <taxon>Stieleria</taxon>
    </lineage>
</organism>
<evidence type="ECO:0000256" key="1">
    <source>
        <dbReference type="ARBA" id="ARBA00004651"/>
    </source>
</evidence>
<protein>
    <submittedName>
        <fullName evidence="11">Peptidoglycan O-acetyltransferase</fullName>
        <ecNumber evidence="11">2.3.1.-</ecNumber>
    </submittedName>
</protein>
<feature type="transmembrane region" description="Helical" evidence="10">
    <location>
        <begin position="31"/>
        <end position="58"/>
    </location>
</feature>
<feature type="transmembrane region" description="Helical" evidence="10">
    <location>
        <begin position="191"/>
        <end position="209"/>
    </location>
</feature>
<keyword evidence="6 10" id="KW-1133">Transmembrane helix</keyword>
<comment type="similarity">
    <text evidence="2 9">Belongs to the membrane-bound acyltransferase family.</text>
</comment>
<feature type="transmembrane region" description="Helical" evidence="10">
    <location>
        <begin position="78"/>
        <end position="97"/>
    </location>
</feature>
<evidence type="ECO:0000256" key="7">
    <source>
        <dbReference type="ARBA" id="ARBA00023136"/>
    </source>
</evidence>
<feature type="transmembrane region" description="Helical" evidence="10">
    <location>
        <begin position="453"/>
        <end position="474"/>
    </location>
</feature>
<feature type="transmembrane region" description="Helical" evidence="10">
    <location>
        <begin position="412"/>
        <end position="432"/>
    </location>
</feature>
<evidence type="ECO:0000256" key="4">
    <source>
        <dbReference type="ARBA" id="ARBA00022679"/>
    </source>
</evidence>
<reference evidence="11 12" key="1">
    <citation type="submission" date="2019-02" db="EMBL/GenBank/DDBJ databases">
        <title>Deep-cultivation of Planctomycetes and their phenomic and genomic characterization uncovers novel biology.</title>
        <authorList>
            <person name="Wiegand S."/>
            <person name="Jogler M."/>
            <person name="Boedeker C."/>
            <person name="Pinto D."/>
            <person name="Vollmers J."/>
            <person name="Rivas-Marin E."/>
            <person name="Kohn T."/>
            <person name="Peeters S.H."/>
            <person name="Heuer A."/>
            <person name="Rast P."/>
            <person name="Oberbeckmann S."/>
            <person name="Bunk B."/>
            <person name="Jeske O."/>
            <person name="Meyerdierks A."/>
            <person name="Storesund J.E."/>
            <person name="Kallscheuer N."/>
            <person name="Luecker S."/>
            <person name="Lage O.M."/>
            <person name="Pohl T."/>
            <person name="Merkel B.J."/>
            <person name="Hornburger P."/>
            <person name="Mueller R.-W."/>
            <person name="Bruemmer F."/>
            <person name="Labrenz M."/>
            <person name="Spormann A.M."/>
            <person name="Op Den Camp H."/>
            <person name="Overmann J."/>
            <person name="Amann R."/>
            <person name="Jetten M.S.M."/>
            <person name="Mascher T."/>
            <person name="Medema M.H."/>
            <person name="Devos D.P."/>
            <person name="Kaster A.-K."/>
            <person name="Ovreas L."/>
            <person name="Rohde M."/>
            <person name="Galperin M.Y."/>
            <person name="Jogler C."/>
        </authorList>
    </citation>
    <scope>NUCLEOTIDE SEQUENCE [LARGE SCALE GENOMIC DNA]</scope>
    <source>
        <strain evidence="11 12">Pla52n</strain>
    </source>
</reference>
<dbReference type="PANTHER" id="PTHR13285">
    <property type="entry name" value="ACYLTRANSFERASE"/>
    <property type="match status" value="1"/>
</dbReference>
<proteinExistence type="inferred from homology"/>
<gene>
    <name evidence="11" type="primary">patA_1</name>
    <name evidence="11" type="ORF">Pla52n_36910</name>
</gene>
<evidence type="ECO:0000313" key="12">
    <source>
        <dbReference type="Proteomes" id="UP000320176"/>
    </source>
</evidence>
<comment type="caution">
    <text evidence="11">The sequence shown here is derived from an EMBL/GenBank/DDBJ whole genome shotgun (WGS) entry which is preliminary data.</text>
</comment>
<comment type="subcellular location">
    <subcellularLocation>
        <location evidence="1">Cell membrane</location>
        <topology evidence="1">Multi-pass membrane protein</topology>
    </subcellularLocation>
</comment>
<dbReference type="Proteomes" id="UP000320176">
    <property type="component" value="Unassembled WGS sequence"/>
</dbReference>
<dbReference type="OrthoDB" id="9805788at2"/>
<evidence type="ECO:0000256" key="2">
    <source>
        <dbReference type="ARBA" id="ARBA00010323"/>
    </source>
</evidence>
<keyword evidence="5 10" id="KW-0812">Transmembrane</keyword>
<keyword evidence="4 9" id="KW-0808">Transferase</keyword>
<keyword evidence="12" id="KW-1185">Reference proteome</keyword>
<keyword evidence="3 9" id="KW-1003">Cell membrane</keyword>